<evidence type="ECO:0000256" key="2">
    <source>
        <dbReference type="SAM" id="SignalP"/>
    </source>
</evidence>
<dbReference type="AlphaFoldDB" id="A0AAP4VK72"/>
<evidence type="ECO:0000313" key="5">
    <source>
        <dbReference type="Proteomes" id="UP001172109"/>
    </source>
</evidence>
<sequence length="281" mass="28463">MKNPRLLLIAALTCAALTACGGDDMNGVQTGSNGAGETPSTVPPTSGPSQPSQPSQPDQPDQPGQPDQPDQPAPPKRTDMALTQFVNPLIGTQVNADSGYAGNVSPGAMVPFGMVNFGPNTPRYDFNGSGGYLSSGGSGGTIDFFSVTHLSGVGCPGQGAVAMLPTDAATTVASGGRPIGVGYSYADETAEPGYYKVRLANGIVTELSATARSGIARFTYANKDKGFFSIDAKLNGNSDSGSTKVTANNVALALASDGKSMSGQAVAPAFCTPYVLPLTEN</sequence>
<dbReference type="Gene3D" id="2.70.98.10">
    <property type="match status" value="1"/>
</dbReference>
<protein>
    <recommendedName>
        <fullName evidence="3">Glycosyl hydrolase family 92 N-terminal domain-containing protein</fullName>
    </recommendedName>
</protein>
<dbReference type="GO" id="GO:0030246">
    <property type="term" value="F:carbohydrate binding"/>
    <property type="evidence" value="ECO:0007669"/>
    <property type="project" value="InterPro"/>
</dbReference>
<dbReference type="Pfam" id="PF17678">
    <property type="entry name" value="Glyco_hydro_92N"/>
    <property type="match status" value="1"/>
</dbReference>
<dbReference type="RefSeq" id="WP_301790257.1">
    <property type="nucleotide sequence ID" value="NZ_JAUJQS010000025.1"/>
</dbReference>
<accession>A0AAP4VK72</accession>
<proteinExistence type="predicted"/>
<dbReference type="GO" id="GO:0005829">
    <property type="term" value="C:cytosol"/>
    <property type="evidence" value="ECO:0007669"/>
    <property type="project" value="TreeGrafter"/>
</dbReference>
<comment type="caution">
    <text evidence="4">The sequence shown here is derived from an EMBL/GenBank/DDBJ whole genome shotgun (WGS) entry which is preliminary data.</text>
</comment>
<dbReference type="GO" id="GO:0000224">
    <property type="term" value="F:peptide-N4-(N-acetyl-beta-glucosaminyl)asparagine amidase activity"/>
    <property type="evidence" value="ECO:0007669"/>
    <property type="project" value="TreeGrafter"/>
</dbReference>
<dbReference type="PANTHER" id="PTHR12143:SF39">
    <property type="entry name" value="SECRETED PROTEIN"/>
    <property type="match status" value="1"/>
</dbReference>
<feature type="chain" id="PRO_5042829666" description="Glycosyl hydrolase family 92 N-terminal domain-containing protein" evidence="2">
    <location>
        <begin position="22"/>
        <end position="281"/>
    </location>
</feature>
<evidence type="ECO:0000313" key="4">
    <source>
        <dbReference type="EMBL" id="MDN7568440.1"/>
    </source>
</evidence>
<organism evidence="4 5">
    <name type="scientific">Burkholderia contaminans</name>
    <dbReference type="NCBI Taxonomy" id="488447"/>
    <lineage>
        <taxon>Bacteria</taxon>
        <taxon>Pseudomonadati</taxon>
        <taxon>Pseudomonadota</taxon>
        <taxon>Betaproteobacteria</taxon>
        <taxon>Burkholderiales</taxon>
        <taxon>Burkholderiaceae</taxon>
        <taxon>Burkholderia</taxon>
        <taxon>Burkholderia cepacia complex</taxon>
    </lineage>
</organism>
<keyword evidence="2" id="KW-0732">Signal</keyword>
<feature type="signal peptide" evidence="2">
    <location>
        <begin position="1"/>
        <end position="21"/>
    </location>
</feature>
<dbReference type="InterPro" id="IPR041371">
    <property type="entry name" value="GH92_N"/>
</dbReference>
<dbReference type="Proteomes" id="UP001172109">
    <property type="component" value="Unassembled WGS sequence"/>
</dbReference>
<feature type="region of interest" description="Disordered" evidence="1">
    <location>
        <begin position="23"/>
        <end position="78"/>
    </location>
</feature>
<evidence type="ECO:0000259" key="3">
    <source>
        <dbReference type="Pfam" id="PF17678"/>
    </source>
</evidence>
<dbReference type="PROSITE" id="PS51257">
    <property type="entry name" value="PROKAR_LIPOPROTEIN"/>
    <property type="match status" value="1"/>
</dbReference>
<dbReference type="GO" id="GO:0006516">
    <property type="term" value="P:glycoprotein catabolic process"/>
    <property type="evidence" value="ECO:0007669"/>
    <property type="project" value="TreeGrafter"/>
</dbReference>
<gene>
    <name evidence="4" type="ORF">QZM56_28405</name>
</gene>
<feature type="domain" description="Glycosyl hydrolase family 92 N-terminal" evidence="3">
    <location>
        <begin position="85"/>
        <end position="265"/>
    </location>
</feature>
<feature type="compositionally biased region" description="Low complexity" evidence="1">
    <location>
        <begin position="47"/>
        <end position="68"/>
    </location>
</feature>
<dbReference type="EMBL" id="JAUJQS010000025">
    <property type="protein sequence ID" value="MDN7568440.1"/>
    <property type="molecule type" value="Genomic_DNA"/>
</dbReference>
<dbReference type="PANTHER" id="PTHR12143">
    <property type="entry name" value="PEPTIDE N-GLYCANASE PNGASE -RELATED"/>
    <property type="match status" value="1"/>
</dbReference>
<reference evidence="4" key="1">
    <citation type="submission" date="2023-07" db="EMBL/GenBank/DDBJ databases">
        <title>A collection of bacterial strains from the Burkholderia cepacia Research Laboratory and Repository.</title>
        <authorList>
            <person name="Lipuma J."/>
            <person name="Spilker T."/>
            <person name="Caverly L."/>
        </authorList>
    </citation>
    <scope>NUCLEOTIDE SEQUENCE</scope>
    <source>
        <strain evidence="4">AU44979</strain>
    </source>
</reference>
<name>A0AAP4VK72_9BURK</name>
<dbReference type="InterPro" id="IPR050883">
    <property type="entry name" value="PNGase"/>
</dbReference>
<dbReference type="InterPro" id="IPR014718">
    <property type="entry name" value="GH-type_carb-bd"/>
</dbReference>
<evidence type="ECO:0000256" key="1">
    <source>
        <dbReference type="SAM" id="MobiDB-lite"/>
    </source>
</evidence>